<feature type="domain" description="Pseudouridine synthase I TruA alpha/beta" evidence="5">
    <location>
        <begin position="95"/>
        <end position="225"/>
    </location>
</feature>
<evidence type="ECO:0000259" key="5">
    <source>
        <dbReference type="Pfam" id="PF01416"/>
    </source>
</evidence>
<evidence type="ECO:0000313" key="7">
    <source>
        <dbReference type="Proteomes" id="UP001626550"/>
    </source>
</evidence>
<dbReference type="InterPro" id="IPR020097">
    <property type="entry name" value="PsdUridine_synth_TruA_a/b_dom"/>
</dbReference>
<organism evidence="6 7">
    <name type="scientific">Cichlidogyrus casuarinus</name>
    <dbReference type="NCBI Taxonomy" id="1844966"/>
    <lineage>
        <taxon>Eukaryota</taxon>
        <taxon>Metazoa</taxon>
        <taxon>Spiralia</taxon>
        <taxon>Lophotrochozoa</taxon>
        <taxon>Platyhelminthes</taxon>
        <taxon>Monogenea</taxon>
        <taxon>Monopisthocotylea</taxon>
        <taxon>Dactylogyridea</taxon>
        <taxon>Ancyrocephalidae</taxon>
        <taxon>Cichlidogyrus</taxon>
    </lineage>
</organism>
<evidence type="ECO:0000256" key="4">
    <source>
        <dbReference type="RuleBase" id="RU003792"/>
    </source>
</evidence>
<dbReference type="EC" id="5.4.99.12" evidence="4"/>
<accession>A0ABD2QD64</accession>
<comment type="catalytic activity">
    <reaction evidence="4">
        <text>uridine(38/39/40) in tRNA = pseudouridine(38/39/40) in tRNA</text>
        <dbReference type="Rhea" id="RHEA:22376"/>
        <dbReference type="Rhea" id="RHEA-COMP:10085"/>
        <dbReference type="Rhea" id="RHEA-COMP:10087"/>
        <dbReference type="ChEBI" id="CHEBI:65314"/>
        <dbReference type="ChEBI" id="CHEBI:65315"/>
        <dbReference type="EC" id="5.4.99.12"/>
    </reaction>
</comment>
<dbReference type="Gene3D" id="3.30.70.580">
    <property type="entry name" value="Pseudouridine synthase I, catalytic domain, N-terminal subdomain"/>
    <property type="match status" value="1"/>
</dbReference>
<dbReference type="InterPro" id="IPR020103">
    <property type="entry name" value="PsdUridine_synth_cat_dom_sf"/>
</dbReference>
<dbReference type="InterPro" id="IPR020094">
    <property type="entry name" value="TruA/RsuA/RluB/E/F_N"/>
</dbReference>
<dbReference type="Proteomes" id="UP001626550">
    <property type="component" value="Unassembled WGS sequence"/>
</dbReference>
<dbReference type="PANTHER" id="PTHR11142:SF5">
    <property type="entry name" value="TRNA PSEUDOURIDINE(38_39) SYNTHASE"/>
    <property type="match status" value="1"/>
</dbReference>
<evidence type="ECO:0000256" key="3">
    <source>
        <dbReference type="ARBA" id="ARBA00023235"/>
    </source>
</evidence>
<reference evidence="6 7" key="1">
    <citation type="submission" date="2024-11" db="EMBL/GenBank/DDBJ databases">
        <title>Adaptive evolution of stress response genes in parasites aligns with host niche diversity.</title>
        <authorList>
            <person name="Hahn C."/>
            <person name="Resl P."/>
        </authorList>
    </citation>
    <scope>NUCLEOTIDE SEQUENCE [LARGE SCALE GENOMIC DNA]</scope>
    <source>
        <strain evidence="6">EGGRZ-B1_66</strain>
        <tissue evidence="6">Body</tissue>
    </source>
</reference>
<dbReference type="GO" id="GO:0160147">
    <property type="term" value="F:tRNA pseudouridine(38-40) synthase activity"/>
    <property type="evidence" value="ECO:0007669"/>
    <property type="project" value="UniProtKB-EC"/>
</dbReference>
<evidence type="ECO:0000313" key="6">
    <source>
        <dbReference type="EMBL" id="KAL3317474.1"/>
    </source>
</evidence>
<dbReference type="EMBL" id="JBJKFK010000378">
    <property type="protein sequence ID" value="KAL3317474.1"/>
    <property type="molecule type" value="Genomic_DNA"/>
</dbReference>
<dbReference type="PANTHER" id="PTHR11142">
    <property type="entry name" value="PSEUDOURIDYLATE SYNTHASE"/>
    <property type="match status" value="1"/>
</dbReference>
<dbReference type="InterPro" id="IPR020095">
    <property type="entry name" value="PsdUridine_synth_TruA_C"/>
</dbReference>
<dbReference type="SUPFAM" id="SSF55120">
    <property type="entry name" value="Pseudouridine synthase"/>
    <property type="match status" value="1"/>
</dbReference>
<proteinExistence type="inferred from homology"/>
<dbReference type="Gene3D" id="3.30.70.660">
    <property type="entry name" value="Pseudouridine synthase I, catalytic domain, C-terminal subdomain"/>
    <property type="match status" value="1"/>
</dbReference>
<dbReference type="GO" id="GO:0008033">
    <property type="term" value="P:tRNA processing"/>
    <property type="evidence" value="ECO:0007669"/>
    <property type="project" value="UniProtKB-KW"/>
</dbReference>
<dbReference type="Pfam" id="PF01416">
    <property type="entry name" value="PseudoU_synth_1"/>
    <property type="match status" value="1"/>
</dbReference>
<dbReference type="InterPro" id="IPR001406">
    <property type="entry name" value="PsdUridine_synth_TruA"/>
</dbReference>
<name>A0ABD2QD64_9PLAT</name>
<sequence>MLESPFADELIKGSNLISGKGILEDSGENVGERSNIPVEEIDYAFILNKILPRDIRVLGWSPVAQEFDARHSCKGRAYRYFFPRDTLDFLALKQASNYFVGTHDFRNLSSSQVKNGVFECVRDIKSIEIETPKGDIVSSFGDSEPHEIFCLHIKAPSFLYHQIRCMVAFIMIVGAGLEPPEASSLSFFSIMQLIQDLLDINKYPSRPQYKMASDFPLVFCDTEFNDLEWKISKDALEGLIRSYHRYTTELGIKHETVRNFLAAVNTEYNITYPSIKLGSYYLEHIVEETKCKNGKSFKKIFNRPVGPTIETQIDKLGGREAIINKIRFNSDKEISEPLQKRLRTDPS</sequence>
<protein>
    <recommendedName>
        <fullName evidence="4">tRNA pseudouridine synthase</fullName>
        <ecNumber evidence="4">5.4.99.12</ecNumber>
    </recommendedName>
</protein>
<comment type="similarity">
    <text evidence="1 4">Belongs to the tRNA pseudouridine synthase TruA family.</text>
</comment>
<keyword evidence="2 4" id="KW-0819">tRNA processing</keyword>
<dbReference type="AlphaFoldDB" id="A0ABD2QD64"/>
<comment type="caution">
    <text evidence="6">The sequence shown here is derived from an EMBL/GenBank/DDBJ whole genome shotgun (WGS) entry which is preliminary data.</text>
</comment>
<evidence type="ECO:0000256" key="2">
    <source>
        <dbReference type="ARBA" id="ARBA00022694"/>
    </source>
</evidence>
<keyword evidence="3 4" id="KW-0413">Isomerase</keyword>
<keyword evidence="7" id="KW-1185">Reference proteome</keyword>
<gene>
    <name evidence="6" type="primary">PUS3_1</name>
    <name evidence="6" type="ORF">Ciccas_003866</name>
</gene>
<evidence type="ECO:0000256" key="1">
    <source>
        <dbReference type="ARBA" id="ARBA00009375"/>
    </source>
</evidence>